<dbReference type="Proteomes" id="UP000317557">
    <property type="component" value="Unassembled WGS sequence"/>
</dbReference>
<gene>
    <name evidence="1" type="ORF">SAMN06265219_1064</name>
</gene>
<evidence type="ECO:0000313" key="1">
    <source>
        <dbReference type="EMBL" id="SMO60191.1"/>
    </source>
</evidence>
<protein>
    <submittedName>
        <fullName evidence="1">Uncharacterized protein</fullName>
    </submittedName>
</protein>
<dbReference type="AlphaFoldDB" id="A0A521CN53"/>
<evidence type="ECO:0000313" key="2">
    <source>
        <dbReference type="Proteomes" id="UP000317557"/>
    </source>
</evidence>
<dbReference type="EMBL" id="FXTP01000006">
    <property type="protein sequence ID" value="SMO60191.1"/>
    <property type="molecule type" value="Genomic_DNA"/>
</dbReference>
<accession>A0A521CN53</accession>
<proteinExistence type="predicted"/>
<sequence>MFILNITNNYVSDLEFGDETIKADGGKYTTDRISGQHTITTDGLTIFNILDLAKNKIPGYTLGETWGILMRYQTKEIYARYEGDGEFDITFDQYGDVIVHPVNGSALEISLPGLTLARKDPAKSNE</sequence>
<organism evidence="1 2">
    <name type="scientific">Gracilimonas mengyeensis</name>
    <dbReference type="NCBI Taxonomy" id="1302730"/>
    <lineage>
        <taxon>Bacteria</taxon>
        <taxon>Pseudomonadati</taxon>
        <taxon>Balneolota</taxon>
        <taxon>Balneolia</taxon>
        <taxon>Balneolales</taxon>
        <taxon>Balneolaceae</taxon>
        <taxon>Gracilimonas</taxon>
    </lineage>
</organism>
<reference evidence="1 2" key="1">
    <citation type="submission" date="2017-05" db="EMBL/GenBank/DDBJ databases">
        <authorList>
            <person name="Varghese N."/>
            <person name="Submissions S."/>
        </authorList>
    </citation>
    <scope>NUCLEOTIDE SEQUENCE [LARGE SCALE GENOMIC DNA]</scope>
    <source>
        <strain evidence="1 2">DSM 21985</strain>
    </source>
</reference>
<dbReference type="OrthoDB" id="1202205at2"/>
<keyword evidence="2" id="KW-1185">Reference proteome</keyword>
<dbReference type="RefSeq" id="WP_142454040.1">
    <property type="nucleotide sequence ID" value="NZ_FXTP01000006.1"/>
</dbReference>
<name>A0A521CN53_9BACT</name>